<reference evidence="1 2" key="1">
    <citation type="submission" date="2008-03" db="EMBL/GenBank/DDBJ databases">
        <title>Sequencing of the draft genome and assembly of Burkholderia ambifaria MEX-5.</title>
        <authorList>
            <consortium name="US DOE Joint Genome Institute (JGI-PGF)"/>
            <person name="Copeland A."/>
            <person name="Lucas S."/>
            <person name="Lapidus A."/>
            <person name="Glavina del Rio T."/>
            <person name="Dalin E."/>
            <person name="Tice H."/>
            <person name="Bruce D."/>
            <person name="Goodwin L."/>
            <person name="Pitluck S."/>
            <person name="Larimer F."/>
            <person name="Land M.L."/>
            <person name="Hauser L."/>
            <person name="Tiedje J."/>
            <person name="Richardson P."/>
        </authorList>
    </citation>
    <scope>NUCLEOTIDE SEQUENCE [LARGE SCALE GENOMIC DNA]</scope>
    <source>
        <strain evidence="1 2">MEX-5</strain>
    </source>
</reference>
<proteinExistence type="predicted"/>
<dbReference type="Proteomes" id="UP000004814">
    <property type="component" value="Unassembled WGS sequence"/>
</dbReference>
<evidence type="ECO:0000313" key="1">
    <source>
        <dbReference type="EMBL" id="EDT37122.1"/>
    </source>
</evidence>
<accession>B1TH34</accession>
<evidence type="ECO:0000313" key="2">
    <source>
        <dbReference type="Proteomes" id="UP000004814"/>
    </source>
</evidence>
<protein>
    <submittedName>
        <fullName evidence="1">Uncharacterized protein</fullName>
    </submittedName>
</protein>
<organism evidence="1 2">
    <name type="scientific">Burkholderia ambifaria MEX-5</name>
    <dbReference type="NCBI Taxonomy" id="396597"/>
    <lineage>
        <taxon>Bacteria</taxon>
        <taxon>Pseudomonadati</taxon>
        <taxon>Pseudomonadota</taxon>
        <taxon>Betaproteobacteria</taxon>
        <taxon>Burkholderiales</taxon>
        <taxon>Burkholderiaceae</taxon>
        <taxon>Burkholderia</taxon>
        <taxon>Burkholderia cepacia complex</taxon>
    </lineage>
</organism>
<dbReference type="AlphaFoldDB" id="B1TH34"/>
<comment type="caution">
    <text evidence="1">The sequence shown here is derived from an EMBL/GenBank/DDBJ whole genome shotgun (WGS) entry which is preliminary data.</text>
</comment>
<name>B1TH34_9BURK</name>
<gene>
    <name evidence="1" type="ORF">BamMEX5DRAFT_7101</name>
</gene>
<sequence>MDLKMVLPSFTKMLTVYATTVLCISMIQTTPGFPGPSHFLVTEMYA</sequence>
<dbReference type="EMBL" id="ABLK01000615">
    <property type="protein sequence ID" value="EDT37122.1"/>
    <property type="molecule type" value="Genomic_DNA"/>
</dbReference>